<protein>
    <submittedName>
        <fullName evidence="3">WLM domain-containing protein</fullName>
    </submittedName>
</protein>
<dbReference type="Pfam" id="PF08325">
    <property type="entry name" value="WLM"/>
    <property type="match status" value="1"/>
</dbReference>
<feature type="region of interest" description="Disordered" evidence="1">
    <location>
        <begin position="340"/>
        <end position="426"/>
    </location>
</feature>
<proteinExistence type="predicted"/>
<dbReference type="PANTHER" id="PTHR47796:SF1">
    <property type="entry name" value="OS08G0500800 PROTEIN"/>
    <property type="match status" value="1"/>
</dbReference>
<evidence type="ECO:0000256" key="1">
    <source>
        <dbReference type="SAM" id="MobiDB-lite"/>
    </source>
</evidence>
<dbReference type="EMBL" id="MU069531">
    <property type="protein sequence ID" value="KAF5839828.1"/>
    <property type="molecule type" value="Genomic_DNA"/>
</dbReference>
<evidence type="ECO:0000313" key="3">
    <source>
        <dbReference type="EMBL" id="KAF5839828.1"/>
    </source>
</evidence>
<gene>
    <name evidence="3" type="ORF">DUNSADRAFT_18490</name>
</gene>
<organism evidence="3 4">
    <name type="scientific">Dunaliella salina</name>
    <name type="common">Green alga</name>
    <name type="synonym">Protococcus salinus</name>
    <dbReference type="NCBI Taxonomy" id="3046"/>
    <lineage>
        <taxon>Eukaryota</taxon>
        <taxon>Viridiplantae</taxon>
        <taxon>Chlorophyta</taxon>
        <taxon>core chlorophytes</taxon>
        <taxon>Chlorophyceae</taxon>
        <taxon>CS clade</taxon>
        <taxon>Chlamydomonadales</taxon>
        <taxon>Dunaliellaceae</taxon>
        <taxon>Dunaliella</taxon>
    </lineage>
</organism>
<sequence>MVPGKWVSIEDVEDKKDQGIIGALLQIVEARTMLDHFEAFGNAEHEVTWDAPPVLLTGREAMRCMVYAAKSAAEMTFDTTAFKKDTLDVNKGIHKLFFQVVFYVMPKGLLRLLLPKDIPIQADVAVTVVRDRAEPMDSPGRIHSIEGRWHNLPMLPLPLRFFNALAMGHFLHATETIWHLPLAPHTPHTHQHLWPRLKVLWWMKFCTPFTFHDYQVLPERPGVFPPPKEALKLLHRLASDSSIVHIMKDNQFSVGSLREMPPEGLVGISETCILGYNVNRGQEIHLRLRTDNGKGFRKYQSILQTLCHELTHNVHGPHDNNFKALCSKLNKDVNSVNARLSQGGQRAVLHGGDLPNGEDEDSANEARQQHAAMAATQASSGKTMRQLAAEGKQPGPPSAQQQMSGPAAVEALKTSADEAGSEREEDLGDVAFVYEHKQAETEELEKKQRALEQ</sequence>
<dbReference type="PANTHER" id="PTHR47796">
    <property type="entry name" value="ZINC METALLOPROTEINASE-LIKE PROTEIN"/>
    <property type="match status" value="1"/>
</dbReference>
<comment type="caution">
    <text evidence="3">The sequence shown here is derived from an EMBL/GenBank/DDBJ whole genome shotgun (WGS) entry which is preliminary data.</text>
</comment>
<feature type="domain" description="WLM" evidence="2">
    <location>
        <begin position="202"/>
        <end position="379"/>
    </location>
</feature>
<keyword evidence="4" id="KW-1185">Reference proteome</keyword>
<evidence type="ECO:0000259" key="2">
    <source>
        <dbReference type="PROSITE" id="PS51397"/>
    </source>
</evidence>
<name>A0ABQ7GYZ6_DUNSA</name>
<evidence type="ECO:0000313" key="4">
    <source>
        <dbReference type="Proteomes" id="UP000815325"/>
    </source>
</evidence>
<accession>A0ABQ7GYZ6</accession>
<dbReference type="PROSITE" id="PS51397">
    <property type="entry name" value="WLM"/>
    <property type="match status" value="1"/>
</dbReference>
<dbReference type="InterPro" id="IPR013536">
    <property type="entry name" value="WLM_dom"/>
</dbReference>
<reference evidence="3" key="1">
    <citation type="submission" date="2017-08" db="EMBL/GenBank/DDBJ databases">
        <authorList>
            <person name="Polle J.E."/>
            <person name="Barry K."/>
            <person name="Cushman J."/>
            <person name="Schmutz J."/>
            <person name="Tran D."/>
            <person name="Hathwaick L.T."/>
            <person name="Yim W.C."/>
            <person name="Jenkins J."/>
            <person name="Mckie-Krisberg Z.M."/>
            <person name="Prochnik S."/>
            <person name="Lindquist E."/>
            <person name="Dockter R.B."/>
            <person name="Adam C."/>
            <person name="Molina H."/>
            <person name="Bunkerborg J."/>
            <person name="Jin E."/>
            <person name="Buchheim M."/>
            <person name="Magnuson J."/>
        </authorList>
    </citation>
    <scope>NUCLEOTIDE SEQUENCE</scope>
    <source>
        <strain evidence="3">CCAP 19/18</strain>
    </source>
</reference>
<dbReference type="Proteomes" id="UP000815325">
    <property type="component" value="Unassembled WGS sequence"/>
</dbReference>